<dbReference type="EMBL" id="BRXX01000325">
    <property type="protein sequence ID" value="GMI05055.1"/>
    <property type="molecule type" value="Genomic_DNA"/>
</dbReference>
<organism evidence="1 2">
    <name type="scientific">Triparma verrucosa</name>
    <dbReference type="NCBI Taxonomy" id="1606542"/>
    <lineage>
        <taxon>Eukaryota</taxon>
        <taxon>Sar</taxon>
        <taxon>Stramenopiles</taxon>
        <taxon>Ochrophyta</taxon>
        <taxon>Bolidophyceae</taxon>
        <taxon>Parmales</taxon>
        <taxon>Triparmaceae</taxon>
        <taxon>Triparma</taxon>
    </lineage>
</organism>
<evidence type="ECO:0000313" key="1">
    <source>
        <dbReference type="EMBL" id="GMI05055.1"/>
    </source>
</evidence>
<dbReference type="AlphaFoldDB" id="A0A9W7CG43"/>
<evidence type="ECO:0000313" key="2">
    <source>
        <dbReference type="Proteomes" id="UP001165160"/>
    </source>
</evidence>
<protein>
    <submittedName>
        <fullName evidence="1">Uncharacterized protein</fullName>
    </submittedName>
</protein>
<name>A0A9W7CG43_9STRA</name>
<sequence>MVRKVGANVLSQNTTINDCRTDVTIHEEPKEFLEALLGDQPKLGKTLFQKTFGDGVVYWSFMFTATICCDLLIRMRVERQDEVGVAVKVVSVEEEEFESASLPNPHTTASKKLRLILKDGTIVLRPLQFGQTSYTFMAQVDVGEVKKDVVVASSVSAIGSTAVTDENSRKGSAVKKLGDGSEAAMGNKLFC</sequence>
<reference evidence="2" key="1">
    <citation type="journal article" date="2023" name="Commun. Biol.">
        <title>Genome analysis of Parmales, the sister group of diatoms, reveals the evolutionary specialization of diatoms from phago-mixotrophs to photoautotrophs.</title>
        <authorList>
            <person name="Ban H."/>
            <person name="Sato S."/>
            <person name="Yoshikawa S."/>
            <person name="Yamada K."/>
            <person name="Nakamura Y."/>
            <person name="Ichinomiya M."/>
            <person name="Sato N."/>
            <person name="Blanc-Mathieu R."/>
            <person name="Endo H."/>
            <person name="Kuwata A."/>
            <person name="Ogata H."/>
        </authorList>
    </citation>
    <scope>NUCLEOTIDE SEQUENCE [LARGE SCALE GENOMIC DNA]</scope>
    <source>
        <strain evidence="2">NIES 3699</strain>
    </source>
</reference>
<accession>A0A9W7CG43</accession>
<feature type="non-terminal residue" evidence="1">
    <location>
        <position position="1"/>
    </location>
</feature>
<dbReference type="Proteomes" id="UP001165160">
    <property type="component" value="Unassembled WGS sequence"/>
</dbReference>
<comment type="caution">
    <text evidence="1">The sequence shown here is derived from an EMBL/GenBank/DDBJ whole genome shotgun (WGS) entry which is preliminary data.</text>
</comment>
<gene>
    <name evidence="1" type="ORF">TrVE_jg13271</name>
</gene>
<proteinExistence type="predicted"/>
<keyword evidence="2" id="KW-1185">Reference proteome</keyword>